<dbReference type="Gene3D" id="2.40.160.10">
    <property type="entry name" value="Porin"/>
    <property type="match status" value="1"/>
</dbReference>
<evidence type="ECO:0000313" key="13">
    <source>
        <dbReference type="EMBL" id="GAA4014103.1"/>
    </source>
</evidence>
<evidence type="ECO:0000256" key="7">
    <source>
        <dbReference type="ARBA" id="ARBA00023065"/>
    </source>
</evidence>
<keyword evidence="14" id="KW-1185">Reference proteome</keyword>
<keyword evidence="7" id="KW-0406">Ion transport</keyword>
<dbReference type="CDD" id="cd00342">
    <property type="entry name" value="gram_neg_porins"/>
    <property type="match status" value="1"/>
</dbReference>
<dbReference type="InterPro" id="IPR002299">
    <property type="entry name" value="Porin_Neis"/>
</dbReference>
<evidence type="ECO:0000256" key="8">
    <source>
        <dbReference type="ARBA" id="ARBA00023114"/>
    </source>
</evidence>
<evidence type="ECO:0000256" key="1">
    <source>
        <dbReference type="ARBA" id="ARBA00004571"/>
    </source>
</evidence>
<dbReference type="Pfam" id="PF13609">
    <property type="entry name" value="Porin_4"/>
    <property type="match status" value="1"/>
</dbReference>
<evidence type="ECO:0000256" key="4">
    <source>
        <dbReference type="ARBA" id="ARBA00022452"/>
    </source>
</evidence>
<gene>
    <name evidence="13" type="ORF">GCM10022212_05500</name>
</gene>
<feature type="signal peptide" evidence="11">
    <location>
        <begin position="1"/>
        <end position="20"/>
    </location>
</feature>
<evidence type="ECO:0000256" key="3">
    <source>
        <dbReference type="ARBA" id="ARBA00022448"/>
    </source>
</evidence>
<keyword evidence="4" id="KW-1134">Transmembrane beta strand</keyword>
<evidence type="ECO:0000313" key="14">
    <source>
        <dbReference type="Proteomes" id="UP001501353"/>
    </source>
</evidence>
<evidence type="ECO:0000256" key="6">
    <source>
        <dbReference type="ARBA" id="ARBA00022729"/>
    </source>
</evidence>
<comment type="subcellular location">
    <subcellularLocation>
        <location evidence="1">Cell outer membrane</location>
        <topology evidence="1">Multi-pass membrane protein</topology>
    </subcellularLocation>
</comment>
<comment type="subunit">
    <text evidence="2">Homotrimer.</text>
</comment>
<feature type="domain" description="Porin" evidence="12">
    <location>
        <begin position="7"/>
        <end position="342"/>
    </location>
</feature>
<evidence type="ECO:0000259" key="12">
    <source>
        <dbReference type="Pfam" id="PF13609"/>
    </source>
</evidence>
<dbReference type="EMBL" id="BAAAZE010000003">
    <property type="protein sequence ID" value="GAA4014103.1"/>
    <property type="molecule type" value="Genomic_DNA"/>
</dbReference>
<evidence type="ECO:0000256" key="5">
    <source>
        <dbReference type="ARBA" id="ARBA00022692"/>
    </source>
</evidence>
<reference evidence="14" key="1">
    <citation type="journal article" date="2019" name="Int. J. Syst. Evol. Microbiol.">
        <title>The Global Catalogue of Microorganisms (GCM) 10K type strain sequencing project: providing services to taxonomists for standard genome sequencing and annotation.</title>
        <authorList>
            <consortium name="The Broad Institute Genomics Platform"/>
            <consortium name="The Broad Institute Genome Sequencing Center for Infectious Disease"/>
            <person name="Wu L."/>
            <person name="Ma J."/>
        </authorList>
    </citation>
    <scope>NUCLEOTIDE SEQUENCE [LARGE SCALE GENOMIC DNA]</scope>
    <source>
        <strain evidence="14">JCM 16673</strain>
    </source>
</reference>
<protein>
    <submittedName>
        <fullName evidence="13">Porin</fullName>
    </submittedName>
</protein>
<evidence type="ECO:0000256" key="10">
    <source>
        <dbReference type="ARBA" id="ARBA00023237"/>
    </source>
</evidence>
<keyword evidence="5" id="KW-0812">Transmembrane</keyword>
<dbReference type="PANTHER" id="PTHR34501:SF9">
    <property type="entry name" value="MAJOR OUTER MEMBRANE PROTEIN P.IA"/>
    <property type="match status" value="1"/>
</dbReference>
<name>A0ABP7SNF9_9BURK</name>
<keyword evidence="9" id="KW-0472">Membrane</keyword>
<accession>A0ABP7SNF9</accession>
<dbReference type="SUPFAM" id="SSF56935">
    <property type="entry name" value="Porins"/>
    <property type="match status" value="1"/>
</dbReference>
<organism evidence="13 14">
    <name type="scientific">Actimicrobium antarcticum</name>
    <dbReference type="NCBI Taxonomy" id="1051899"/>
    <lineage>
        <taxon>Bacteria</taxon>
        <taxon>Pseudomonadati</taxon>
        <taxon>Pseudomonadota</taxon>
        <taxon>Betaproteobacteria</taxon>
        <taxon>Burkholderiales</taxon>
        <taxon>Oxalobacteraceae</taxon>
        <taxon>Actimicrobium</taxon>
    </lineage>
</organism>
<proteinExistence type="predicted"/>
<keyword evidence="10" id="KW-0998">Cell outer membrane</keyword>
<dbReference type="InterPro" id="IPR050298">
    <property type="entry name" value="Gram-neg_bact_OMP"/>
</dbReference>
<dbReference type="RefSeq" id="WP_344761689.1">
    <property type="nucleotide sequence ID" value="NZ_BAAAZE010000003.1"/>
</dbReference>
<evidence type="ECO:0000256" key="11">
    <source>
        <dbReference type="SAM" id="SignalP"/>
    </source>
</evidence>
<comment type="caution">
    <text evidence="13">The sequence shown here is derived from an EMBL/GenBank/DDBJ whole genome shotgun (WGS) entry which is preliminary data.</text>
</comment>
<dbReference type="PRINTS" id="PR00182">
    <property type="entry name" value="ECOLNEIPORIN"/>
</dbReference>
<dbReference type="InterPro" id="IPR023614">
    <property type="entry name" value="Porin_dom_sf"/>
</dbReference>
<dbReference type="InterPro" id="IPR001702">
    <property type="entry name" value="Porin_Gram-ve"/>
</dbReference>
<dbReference type="PRINTS" id="PR00184">
    <property type="entry name" value="NEISSPPORIN"/>
</dbReference>
<evidence type="ECO:0000256" key="2">
    <source>
        <dbReference type="ARBA" id="ARBA00011233"/>
    </source>
</evidence>
<sequence>MKKSLLALAVLSAIAGSAAAQSSVTMYGIVDAGVVRESGNPAGSVLKLTSGVTAGSRVGFRGVEDLGGGLAALFTLETGITVDTGGNAQGASTANPAGTVFARQTFVGIKSNNGTLTMGRQYNPYFKTVAAVDPFGAGGEGNSGNIVAFTGSNGRSNNSIQYVSPSFSGFSAEFLYGFGELAGNTQLGRVMNGAVQFAQGPLMVRAAYQHSNAATSAPDATKNAIIAASYNFGVVKLSGLYATVKGPSFTAATPGSIAVGFNAAAGIPFNPSFSPPASADTHDFLIGATIPFGSSNVQLSYIDRNDRSAKNQDTKQMAIGYEYNMSKRTALYTQFSRIKNDNGAAYTVGNAGDITAGSGDKGLAVGVRHTF</sequence>
<keyword evidence="8" id="KW-0626">Porin</keyword>
<keyword evidence="6 11" id="KW-0732">Signal</keyword>
<dbReference type="InterPro" id="IPR033900">
    <property type="entry name" value="Gram_neg_porin_domain"/>
</dbReference>
<feature type="chain" id="PRO_5047005141" evidence="11">
    <location>
        <begin position="21"/>
        <end position="371"/>
    </location>
</feature>
<evidence type="ECO:0000256" key="9">
    <source>
        <dbReference type="ARBA" id="ARBA00023136"/>
    </source>
</evidence>
<dbReference type="PANTHER" id="PTHR34501">
    <property type="entry name" value="PROTEIN YDDL-RELATED"/>
    <property type="match status" value="1"/>
</dbReference>
<dbReference type="Proteomes" id="UP001501353">
    <property type="component" value="Unassembled WGS sequence"/>
</dbReference>
<keyword evidence="3" id="KW-0813">Transport</keyword>